<dbReference type="Proteomes" id="UP000199120">
    <property type="component" value="Unassembled WGS sequence"/>
</dbReference>
<feature type="compositionally biased region" description="Low complexity" evidence="1">
    <location>
        <begin position="192"/>
        <end position="222"/>
    </location>
</feature>
<reference evidence="4" key="1">
    <citation type="submission" date="2016-10" db="EMBL/GenBank/DDBJ databases">
        <authorList>
            <person name="Varghese N."/>
            <person name="Submissions S."/>
        </authorList>
    </citation>
    <scope>NUCLEOTIDE SEQUENCE [LARGE SCALE GENOMIC DNA]</scope>
    <source>
        <strain evidence="4">LMG 26416</strain>
    </source>
</reference>
<gene>
    <name evidence="3" type="ORF">SAMN05192542_11869</name>
</gene>
<sequence>MNDLSGLGKQPISDAQPCGNDVRDEPGFELLQDEIGKLSNPFANSSVDWNRVSALSAALLADKGKDMLVACYLAGGLLRTSGLPGLRDGLQVLADLLQTHWDGLYPPLQRIRARRNAMQWLIDRVKADGDERDWSSLPPQDAELVDGLRGALNAIDAILVGKDDDAPSLRPLLTLTNSIPVAEPVKPPPETPAADTDAPTANGNGANPAPSAAASTTSAPAPGQTPLDSAESVEKATGEALDRLAEIGAWLADADPLAASGFRLRRIAAWTAIEAAPPAHGGQTMLPGPVQPVQDALKGLLGRLDNDSLINFTEAQLQTFPFWLDLNCVAAQALGRLGERGEAARREVCNETARLLARLPGVEDLKFAGGMPFATADTKQWLQTLGAAASGDAPAAPDALEQALQRARALAADDLGGAAAFIQQAIAQRDAPASRLRLRIALCELLFEHRPGAHLDPFARALIAEVDRFELDVWDAPLAIDGLRAAYAILARNDENRAEADALLARIAPLDAAAAVLLVT</sequence>
<evidence type="ECO:0000313" key="4">
    <source>
        <dbReference type="Proteomes" id="UP000199120"/>
    </source>
</evidence>
<keyword evidence="4" id="KW-1185">Reference proteome</keyword>
<evidence type="ECO:0000313" key="3">
    <source>
        <dbReference type="EMBL" id="SEL93899.1"/>
    </source>
</evidence>
<evidence type="ECO:0000259" key="2">
    <source>
        <dbReference type="Pfam" id="PF06812"/>
    </source>
</evidence>
<dbReference type="InterPro" id="IPR010657">
    <property type="entry name" value="ImpA_N"/>
</dbReference>
<name>A0A1H7UAS7_9BURK</name>
<feature type="region of interest" description="Disordered" evidence="1">
    <location>
        <begin position="180"/>
        <end position="235"/>
    </location>
</feature>
<dbReference type="Pfam" id="PF16989">
    <property type="entry name" value="T6SS_VasJ"/>
    <property type="match status" value="1"/>
</dbReference>
<dbReference type="RefSeq" id="WP_090545292.1">
    <property type="nucleotide sequence ID" value="NZ_FNSR01000001.1"/>
</dbReference>
<dbReference type="Pfam" id="PF06812">
    <property type="entry name" value="ImpA_N"/>
    <property type="match status" value="1"/>
</dbReference>
<evidence type="ECO:0000256" key="1">
    <source>
        <dbReference type="SAM" id="MobiDB-lite"/>
    </source>
</evidence>
<feature type="region of interest" description="Disordered" evidence="1">
    <location>
        <begin position="1"/>
        <end position="20"/>
    </location>
</feature>
<organism evidence="3 4">
    <name type="scientific">Paraburkholderia caballeronis</name>
    <dbReference type="NCBI Taxonomy" id="416943"/>
    <lineage>
        <taxon>Bacteria</taxon>
        <taxon>Pseudomonadati</taxon>
        <taxon>Pseudomonadota</taxon>
        <taxon>Betaproteobacteria</taxon>
        <taxon>Burkholderiales</taxon>
        <taxon>Burkholderiaceae</taxon>
        <taxon>Paraburkholderia</taxon>
    </lineage>
</organism>
<dbReference type="OrthoDB" id="9771118at2"/>
<dbReference type="PANTHER" id="PTHR37024:SF3">
    <property type="entry name" value="TYPE VI SECRETION SYSTEM PROTEIN TSSA"/>
    <property type="match status" value="1"/>
</dbReference>
<dbReference type="EMBL" id="FOAJ01000018">
    <property type="protein sequence ID" value="SEL93899.1"/>
    <property type="molecule type" value="Genomic_DNA"/>
</dbReference>
<proteinExistence type="predicted"/>
<dbReference type="STRING" id="416943.SAMN05445871_2516"/>
<accession>A0A1H7UAS7</accession>
<dbReference type="InterPro" id="IPR017739">
    <property type="entry name" value="T6SS-assoc_VCA0119"/>
</dbReference>
<feature type="domain" description="ImpA N-terminal" evidence="2">
    <location>
        <begin position="10"/>
        <end position="122"/>
    </location>
</feature>
<protein>
    <submittedName>
        <fullName evidence="3">Type VI secretion system protein VasJ</fullName>
    </submittedName>
</protein>
<dbReference type="AlphaFoldDB" id="A0A1H7UAS7"/>
<dbReference type="NCBIfam" id="TIGR03362">
    <property type="entry name" value="VI_chp_7"/>
    <property type="match status" value="1"/>
</dbReference>
<dbReference type="PANTHER" id="PTHR37024">
    <property type="entry name" value="TYPE VI SECRETION SYSTEM DUF2094 AND IMPA-RELATED DOMAIN PROTEIN"/>
    <property type="match status" value="1"/>
</dbReference>